<dbReference type="Proteomes" id="UP000885672">
    <property type="component" value="Unassembled WGS sequence"/>
</dbReference>
<feature type="domain" description="Glyoxalase/fosfomycin resistance/dioxygenase" evidence="1">
    <location>
        <begin position="10"/>
        <end position="106"/>
    </location>
</feature>
<proteinExistence type="predicted"/>
<protein>
    <submittedName>
        <fullName evidence="2">VOC family protein</fullName>
    </submittedName>
</protein>
<comment type="caution">
    <text evidence="2">The sequence shown here is derived from an EMBL/GenBank/DDBJ whole genome shotgun (WGS) entry which is preliminary data.</text>
</comment>
<gene>
    <name evidence="2" type="ORF">ENN51_02490</name>
</gene>
<dbReference type="Pfam" id="PF00903">
    <property type="entry name" value="Glyoxalase"/>
    <property type="match status" value="1"/>
</dbReference>
<organism evidence="2">
    <name type="scientific">candidate division WOR-3 bacterium</name>
    <dbReference type="NCBI Taxonomy" id="2052148"/>
    <lineage>
        <taxon>Bacteria</taxon>
        <taxon>Bacteria division WOR-3</taxon>
    </lineage>
</organism>
<dbReference type="CDD" id="cd06587">
    <property type="entry name" value="VOC"/>
    <property type="match status" value="1"/>
</dbReference>
<dbReference type="SUPFAM" id="SSF54593">
    <property type="entry name" value="Glyoxalase/Bleomycin resistance protein/Dihydroxybiphenyl dioxygenase"/>
    <property type="match status" value="1"/>
</dbReference>
<dbReference type="Gene3D" id="3.10.180.10">
    <property type="entry name" value="2,3-Dihydroxybiphenyl 1,2-Dioxygenase, domain 1"/>
    <property type="match status" value="1"/>
</dbReference>
<evidence type="ECO:0000313" key="2">
    <source>
        <dbReference type="EMBL" id="HDQ99141.1"/>
    </source>
</evidence>
<dbReference type="InterPro" id="IPR029068">
    <property type="entry name" value="Glyas_Bleomycin-R_OHBP_Dase"/>
</dbReference>
<reference evidence="2" key="1">
    <citation type="journal article" date="2020" name="mSystems">
        <title>Genome- and Community-Level Interaction Insights into Carbon Utilization and Element Cycling Functions of Hydrothermarchaeota in Hydrothermal Sediment.</title>
        <authorList>
            <person name="Zhou Z."/>
            <person name="Liu Y."/>
            <person name="Xu W."/>
            <person name="Pan J."/>
            <person name="Luo Z.H."/>
            <person name="Li M."/>
        </authorList>
    </citation>
    <scope>NUCLEOTIDE SEQUENCE [LARGE SCALE GENOMIC DNA]</scope>
    <source>
        <strain evidence="2">SpSt-1182</strain>
    </source>
</reference>
<sequence length="117" mass="13795">MAGIVFLKTAQFEQVREFYLDRVGMTVWLEQPDIAILRHGNMLIGFHRQPAPDRDGLITFFYDRREEVDAMYEQMRDTAVAAPKENPKYRIYHFYAKDPEGRSIEFQQFLHPVPDVG</sequence>
<dbReference type="AlphaFoldDB" id="A0A7V0XEY7"/>
<name>A0A7V0XEY7_UNCW3</name>
<accession>A0A7V0XEY7</accession>
<dbReference type="InterPro" id="IPR004360">
    <property type="entry name" value="Glyas_Fos-R_dOase_dom"/>
</dbReference>
<evidence type="ECO:0000259" key="1">
    <source>
        <dbReference type="Pfam" id="PF00903"/>
    </source>
</evidence>
<dbReference type="EMBL" id="DSBX01000096">
    <property type="protein sequence ID" value="HDQ99141.1"/>
    <property type="molecule type" value="Genomic_DNA"/>
</dbReference>